<feature type="domain" description="Glycosyltransferase subfamily 4-like N-terminal" evidence="2">
    <location>
        <begin position="20"/>
        <end position="202"/>
    </location>
</feature>
<gene>
    <name evidence="3" type="ORF">CAP_5137</name>
</gene>
<dbReference type="CDD" id="cd03794">
    <property type="entry name" value="GT4_WbuB-like"/>
    <property type="match status" value="1"/>
</dbReference>
<dbReference type="InterPro" id="IPR028098">
    <property type="entry name" value="Glyco_trans_4-like_N"/>
</dbReference>
<dbReference type="eggNOG" id="COG0438">
    <property type="taxonomic scope" value="Bacteria"/>
</dbReference>
<reference evidence="3 4" key="1">
    <citation type="submission" date="2013-05" db="EMBL/GenBank/DDBJ databases">
        <title>Genome assembly of Chondromyces apiculatus DSM 436.</title>
        <authorList>
            <person name="Sharma G."/>
            <person name="Khatri I."/>
            <person name="Kaur C."/>
            <person name="Mayilraj S."/>
            <person name="Subramanian S."/>
        </authorList>
    </citation>
    <scope>NUCLEOTIDE SEQUENCE [LARGE SCALE GENOMIC DNA]</scope>
    <source>
        <strain evidence="3 4">DSM 436</strain>
    </source>
</reference>
<keyword evidence="4" id="KW-1185">Reference proteome</keyword>
<evidence type="ECO:0000313" key="4">
    <source>
        <dbReference type="Proteomes" id="UP000019678"/>
    </source>
</evidence>
<dbReference type="InterPro" id="IPR001296">
    <property type="entry name" value="Glyco_trans_1"/>
</dbReference>
<comment type="caution">
    <text evidence="3">The sequence shown here is derived from an EMBL/GenBank/DDBJ whole genome shotgun (WGS) entry which is preliminary data.</text>
</comment>
<accession>A0A017T3P8</accession>
<protein>
    <submittedName>
        <fullName evidence="3">Glycosyltransferase</fullName>
    </submittedName>
</protein>
<dbReference type="Proteomes" id="UP000019678">
    <property type="component" value="Unassembled WGS sequence"/>
</dbReference>
<dbReference type="Gene3D" id="3.40.50.2000">
    <property type="entry name" value="Glycogen Phosphorylase B"/>
    <property type="match status" value="2"/>
</dbReference>
<dbReference type="Pfam" id="PF13579">
    <property type="entry name" value="Glyco_trans_4_4"/>
    <property type="match status" value="1"/>
</dbReference>
<evidence type="ECO:0000313" key="3">
    <source>
        <dbReference type="EMBL" id="EYF03873.1"/>
    </source>
</evidence>
<feature type="domain" description="Glycosyl transferase family 1" evidence="1">
    <location>
        <begin position="218"/>
        <end position="386"/>
    </location>
</feature>
<organism evidence="3 4">
    <name type="scientific">Chondromyces apiculatus DSM 436</name>
    <dbReference type="NCBI Taxonomy" id="1192034"/>
    <lineage>
        <taxon>Bacteria</taxon>
        <taxon>Pseudomonadati</taxon>
        <taxon>Myxococcota</taxon>
        <taxon>Polyangia</taxon>
        <taxon>Polyangiales</taxon>
        <taxon>Polyangiaceae</taxon>
        <taxon>Chondromyces</taxon>
    </lineage>
</organism>
<proteinExistence type="predicted"/>
<keyword evidence="3" id="KW-0808">Transferase</keyword>
<dbReference type="Pfam" id="PF00534">
    <property type="entry name" value="Glycos_transf_1"/>
    <property type="match status" value="1"/>
</dbReference>
<dbReference type="InterPro" id="IPR050194">
    <property type="entry name" value="Glycosyltransferase_grp1"/>
</dbReference>
<dbReference type="GO" id="GO:0016758">
    <property type="term" value="F:hexosyltransferase activity"/>
    <property type="evidence" value="ECO:0007669"/>
    <property type="project" value="TreeGrafter"/>
</dbReference>
<dbReference type="PANTHER" id="PTHR45947:SF3">
    <property type="entry name" value="SULFOQUINOVOSYL TRANSFERASE SQD2"/>
    <property type="match status" value="1"/>
</dbReference>
<evidence type="ECO:0000259" key="2">
    <source>
        <dbReference type="Pfam" id="PF13579"/>
    </source>
</evidence>
<dbReference type="SUPFAM" id="SSF53756">
    <property type="entry name" value="UDP-Glycosyltransferase/glycogen phosphorylase"/>
    <property type="match status" value="1"/>
</dbReference>
<dbReference type="OrthoDB" id="9787293at2"/>
<dbReference type="STRING" id="1192034.CAP_5137"/>
<dbReference type="PANTHER" id="PTHR45947">
    <property type="entry name" value="SULFOQUINOVOSYL TRANSFERASE SQD2"/>
    <property type="match status" value="1"/>
</dbReference>
<sequence length="420" mass="45795">MEIVVFHQYYLGPGQPGGSRYNELARLWSDAGHQVTVVAGTLNYTTGETPPEYRGRWILETHDGPVRVLRCHVPSTYRDSYAGRMWAFFGFTAAACTAVLRVPSADVVIGTSPPLTIAIPAYLLSRLKAAPFVFEIRDLWPESAITTGVLREGSALSRLLYGLERWGCRVADKVNVLTPAFRESLLRRGLATDGKIVFVPNGADAEQFTPGLRDNDVRRRLGWGDRFVVMYAGAHGRANAVGQLLDAAALLRDRPDILLVTVGDGAERARLDALARSRGLDNVMFCGPQPKEDMPAFVRACDVGAAVLQNNPTFRTVYPNKVFDYMACERPTLLAIDGVARTLVCDDARAGVFATPEDPEALAAAIRQMADDPAGAAEMGRNGRAWVLANATRQALAQRYLGILEGLVHDRARGRVEVAS</sequence>
<evidence type="ECO:0000259" key="1">
    <source>
        <dbReference type="Pfam" id="PF00534"/>
    </source>
</evidence>
<dbReference type="RefSeq" id="WP_044245205.1">
    <property type="nucleotide sequence ID" value="NZ_ASRX01000041.1"/>
</dbReference>
<dbReference type="AlphaFoldDB" id="A0A017T3P8"/>
<name>A0A017T3P8_9BACT</name>
<dbReference type="EMBL" id="ASRX01000041">
    <property type="protein sequence ID" value="EYF03873.1"/>
    <property type="molecule type" value="Genomic_DNA"/>
</dbReference>